<dbReference type="EMBL" id="JBHSHL010000005">
    <property type="protein sequence ID" value="MFC4803786.1"/>
    <property type="molecule type" value="Genomic_DNA"/>
</dbReference>
<protein>
    <submittedName>
        <fullName evidence="2">P1 family peptidase</fullName>
    </submittedName>
</protein>
<proteinExistence type="inferred from homology"/>
<dbReference type="Pfam" id="PF03576">
    <property type="entry name" value="Peptidase_S58"/>
    <property type="match status" value="1"/>
</dbReference>
<evidence type="ECO:0000313" key="2">
    <source>
        <dbReference type="EMBL" id="MFC4803786.1"/>
    </source>
</evidence>
<dbReference type="CDD" id="cd02252">
    <property type="entry name" value="nylC_like"/>
    <property type="match status" value="1"/>
</dbReference>
<dbReference type="SUPFAM" id="SSF56266">
    <property type="entry name" value="DmpA/ArgJ-like"/>
    <property type="match status" value="1"/>
</dbReference>
<dbReference type="PANTHER" id="PTHR36512">
    <property type="entry name" value="D-AMINOPEPTIDASE"/>
    <property type="match status" value="1"/>
</dbReference>
<sequence>MKKKIGIAGFLVGTAQDENALTGVSVILAPEGATAGCDVRGNAPGTRETDLLKSEKTVDKIHAVVLSGGSAFGLESACGVMDYLEEEGIGFDVQVAKVPIVAGAVLFDLAVGDPKVRPDKEMGYRAAKSANTEIEIGNVGGGCGATVGKLRGFGSVMKGGTGYYELETEEGLRVGAYVCVNACGEVYEGEEILAGVLNKEGTKILPARELMMGQERASLQGANTTIGCIITNACLAKAQCNRVAQTAHNGYALSIRPVHTGMDGDTIFCMASGEVPADADKVSYLAQEAMKEAVLSAILSAEKVADIESCSSLRQKKVRG</sequence>
<dbReference type="Gene3D" id="3.60.70.12">
    <property type="entry name" value="L-amino peptidase D-ALA esterase/amidase"/>
    <property type="match status" value="1"/>
</dbReference>
<dbReference type="RefSeq" id="WP_379787248.1">
    <property type="nucleotide sequence ID" value="NZ_JBHSHL010000005.1"/>
</dbReference>
<organism evidence="2 3">
    <name type="scientific">Filifactor villosus</name>
    <dbReference type="NCBI Taxonomy" id="29374"/>
    <lineage>
        <taxon>Bacteria</taxon>
        <taxon>Bacillati</taxon>
        <taxon>Bacillota</taxon>
        <taxon>Clostridia</taxon>
        <taxon>Peptostreptococcales</taxon>
        <taxon>Filifactoraceae</taxon>
        <taxon>Filifactor</taxon>
    </lineage>
</organism>
<accession>A0ABV9QK85</accession>
<comment type="similarity">
    <text evidence="1">Belongs to the peptidase S58 family.</text>
</comment>
<keyword evidence="3" id="KW-1185">Reference proteome</keyword>
<dbReference type="InterPro" id="IPR016117">
    <property type="entry name" value="ArgJ-like_dom_sf"/>
</dbReference>
<dbReference type="InterPro" id="IPR005321">
    <property type="entry name" value="Peptidase_S58_DmpA"/>
</dbReference>
<reference evidence="3" key="1">
    <citation type="journal article" date="2019" name="Int. J. Syst. Evol. Microbiol.">
        <title>The Global Catalogue of Microorganisms (GCM) 10K type strain sequencing project: providing services to taxonomists for standard genome sequencing and annotation.</title>
        <authorList>
            <consortium name="The Broad Institute Genomics Platform"/>
            <consortium name="The Broad Institute Genome Sequencing Center for Infectious Disease"/>
            <person name="Wu L."/>
            <person name="Ma J."/>
        </authorList>
    </citation>
    <scope>NUCLEOTIDE SEQUENCE [LARGE SCALE GENOMIC DNA]</scope>
    <source>
        <strain evidence="3">CCUG 46385</strain>
    </source>
</reference>
<comment type="caution">
    <text evidence="2">The sequence shown here is derived from an EMBL/GenBank/DDBJ whole genome shotgun (WGS) entry which is preliminary data.</text>
</comment>
<name>A0ABV9QK85_9FIRM</name>
<dbReference type="PANTHER" id="PTHR36512:SF3">
    <property type="entry name" value="BLR5678 PROTEIN"/>
    <property type="match status" value="1"/>
</dbReference>
<evidence type="ECO:0000256" key="1">
    <source>
        <dbReference type="ARBA" id="ARBA00007068"/>
    </source>
</evidence>
<evidence type="ECO:0000313" key="3">
    <source>
        <dbReference type="Proteomes" id="UP001595916"/>
    </source>
</evidence>
<dbReference type="Proteomes" id="UP001595916">
    <property type="component" value="Unassembled WGS sequence"/>
</dbReference>
<gene>
    <name evidence="2" type="ORF">ACFO4R_01700</name>
</gene>